<dbReference type="AlphaFoldDB" id="A0A1Z3N6J5"/>
<evidence type="ECO:0000313" key="1">
    <source>
        <dbReference type="EMBL" id="ASD63112.1"/>
    </source>
</evidence>
<organism evidence="1 2">
    <name type="scientific">Bdellovibrio bacteriovorus</name>
    <dbReference type="NCBI Taxonomy" id="959"/>
    <lineage>
        <taxon>Bacteria</taxon>
        <taxon>Pseudomonadati</taxon>
        <taxon>Bdellovibrionota</taxon>
        <taxon>Bdellovibrionia</taxon>
        <taxon>Bdellovibrionales</taxon>
        <taxon>Pseudobdellovibrionaceae</taxon>
        <taxon>Bdellovibrio</taxon>
    </lineage>
</organism>
<dbReference type="EMBL" id="CP020946">
    <property type="protein sequence ID" value="ASD63112.1"/>
    <property type="molecule type" value="Genomic_DNA"/>
</dbReference>
<dbReference type="Proteomes" id="UP000197003">
    <property type="component" value="Chromosome"/>
</dbReference>
<proteinExistence type="predicted"/>
<reference evidence="1 2" key="1">
    <citation type="submission" date="2017-04" db="EMBL/GenBank/DDBJ databases">
        <title>Whole genome sequence of Bdellovibrio bacteriovorus strain SSB218315.</title>
        <authorList>
            <person name="Oyedara O."/>
            <person name="Rodriguez-Perez M.A."/>
        </authorList>
    </citation>
    <scope>NUCLEOTIDE SEQUENCE [LARGE SCALE GENOMIC DNA]</scope>
    <source>
        <strain evidence="1 2">SSB218315</strain>
    </source>
</reference>
<sequence>MKKLERRKESGFSDKRFYNHRPSLLGVFDKVWTDFKPDAMAKTSLRVTQNVTGPKNCEKVELWQSLKPQLGASRKTSLKPCSPIYRYLGGAGMQRPECCKISLCKQSHFK</sequence>
<evidence type="ECO:0000313" key="2">
    <source>
        <dbReference type="Proteomes" id="UP000197003"/>
    </source>
</evidence>
<name>A0A1Z3N6J5_BDEBC</name>
<gene>
    <name evidence="1" type="ORF">B9G79_05780</name>
</gene>
<protein>
    <submittedName>
        <fullName evidence="1">Uncharacterized protein</fullName>
    </submittedName>
</protein>
<accession>A0A1Z3N6J5</accession>